<dbReference type="Proteomes" id="UP001162164">
    <property type="component" value="Unassembled WGS sequence"/>
</dbReference>
<proteinExistence type="predicted"/>
<reference evidence="1" key="1">
    <citation type="journal article" date="2023" name="Insect Mol. Biol.">
        <title>Genome sequencing provides insights into the evolution of gene families encoding plant cell wall-degrading enzymes in longhorned beetles.</title>
        <authorList>
            <person name="Shin N.R."/>
            <person name="Okamura Y."/>
            <person name="Kirsch R."/>
            <person name="Pauchet Y."/>
        </authorList>
    </citation>
    <scope>NUCLEOTIDE SEQUENCE</scope>
    <source>
        <strain evidence="1">MMC_N1</strain>
    </source>
</reference>
<sequence>MFARKKKKEEKAREELIQQERKEEFENVFNEKSLDIFKLPGLTFLKFTYLKIKFSFEPSRLRRYISKKVIFYCSLKYYKRYKIWNIRRDSFPVNYKRIMYQLFYTGDYFRVTDDLLLNTVFKMYDLLIHWAKFEDRFRTEKFARYQQGDKDIFLDSDDEELFFNTEKRKELHRKRNKILKRMLPPAE</sequence>
<keyword evidence="2" id="KW-1185">Reference proteome</keyword>
<name>A0ABQ9JBS3_9CUCU</name>
<protein>
    <submittedName>
        <fullName evidence="1">Uncharacterized protein</fullName>
    </submittedName>
</protein>
<evidence type="ECO:0000313" key="1">
    <source>
        <dbReference type="EMBL" id="KAJ8975640.1"/>
    </source>
</evidence>
<organism evidence="1 2">
    <name type="scientific">Molorchus minor</name>
    <dbReference type="NCBI Taxonomy" id="1323400"/>
    <lineage>
        <taxon>Eukaryota</taxon>
        <taxon>Metazoa</taxon>
        <taxon>Ecdysozoa</taxon>
        <taxon>Arthropoda</taxon>
        <taxon>Hexapoda</taxon>
        <taxon>Insecta</taxon>
        <taxon>Pterygota</taxon>
        <taxon>Neoptera</taxon>
        <taxon>Endopterygota</taxon>
        <taxon>Coleoptera</taxon>
        <taxon>Polyphaga</taxon>
        <taxon>Cucujiformia</taxon>
        <taxon>Chrysomeloidea</taxon>
        <taxon>Cerambycidae</taxon>
        <taxon>Lamiinae</taxon>
        <taxon>Monochamini</taxon>
        <taxon>Molorchus</taxon>
    </lineage>
</organism>
<evidence type="ECO:0000313" key="2">
    <source>
        <dbReference type="Proteomes" id="UP001162164"/>
    </source>
</evidence>
<comment type="caution">
    <text evidence="1">The sequence shown here is derived from an EMBL/GenBank/DDBJ whole genome shotgun (WGS) entry which is preliminary data.</text>
</comment>
<accession>A0ABQ9JBS3</accession>
<dbReference type="EMBL" id="JAPWTJ010000788">
    <property type="protein sequence ID" value="KAJ8975640.1"/>
    <property type="molecule type" value="Genomic_DNA"/>
</dbReference>
<gene>
    <name evidence="1" type="ORF">NQ317_013792</name>
</gene>